<name>L8GTH7_ACACF</name>
<dbReference type="RefSeq" id="XP_004337439.1">
    <property type="nucleotide sequence ID" value="XM_004337391.1"/>
</dbReference>
<evidence type="ECO:0000313" key="9">
    <source>
        <dbReference type="Proteomes" id="UP000011083"/>
    </source>
</evidence>
<organism evidence="8 9">
    <name type="scientific">Acanthamoeba castellanii (strain ATCC 30010 / Neff)</name>
    <dbReference type="NCBI Taxonomy" id="1257118"/>
    <lineage>
        <taxon>Eukaryota</taxon>
        <taxon>Amoebozoa</taxon>
        <taxon>Discosea</taxon>
        <taxon>Longamoebia</taxon>
        <taxon>Centramoebida</taxon>
        <taxon>Acanthamoebidae</taxon>
        <taxon>Acanthamoeba</taxon>
    </lineage>
</organism>
<dbReference type="PANTHER" id="PTHR11101">
    <property type="entry name" value="PHOSPHATE TRANSPORTER"/>
    <property type="match status" value="1"/>
</dbReference>
<evidence type="ECO:0000256" key="5">
    <source>
        <dbReference type="ARBA" id="ARBA00022989"/>
    </source>
</evidence>
<dbReference type="VEuPathDB" id="AmoebaDB:ACA1_276410"/>
<feature type="transmembrane region" description="Helical" evidence="7">
    <location>
        <begin position="178"/>
        <end position="196"/>
    </location>
</feature>
<dbReference type="EMBL" id="KB008032">
    <property type="protein sequence ID" value="ELR15426.1"/>
    <property type="molecule type" value="Genomic_DNA"/>
</dbReference>
<dbReference type="GeneID" id="14916060"/>
<evidence type="ECO:0000256" key="4">
    <source>
        <dbReference type="ARBA" id="ARBA00022692"/>
    </source>
</evidence>
<keyword evidence="6 7" id="KW-0472">Membrane</keyword>
<dbReference type="Proteomes" id="UP000011083">
    <property type="component" value="Unassembled WGS sequence"/>
</dbReference>
<proteinExistence type="inferred from homology"/>
<protein>
    <recommendedName>
        <fullName evidence="7">Phosphate transporter</fullName>
    </recommendedName>
</protein>
<comment type="function">
    <text evidence="7">Sodium-phosphate symporter.</text>
</comment>
<evidence type="ECO:0000256" key="7">
    <source>
        <dbReference type="RuleBase" id="RU363058"/>
    </source>
</evidence>
<dbReference type="GO" id="GO:0005315">
    <property type="term" value="F:phosphate transmembrane transporter activity"/>
    <property type="evidence" value="ECO:0007669"/>
    <property type="project" value="InterPro"/>
</dbReference>
<feature type="transmembrane region" description="Helical" evidence="7">
    <location>
        <begin position="44"/>
        <end position="63"/>
    </location>
</feature>
<feature type="transmembrane region" description="Helical" evidence="7">
    <location>
        <begin position="83"/>
        <end position="104"/>
    </location>
</feature>
<evidence type="ECO:0000256" key="6">
    <source>
        <dbReference type="ARBA" id="ARBA00023136"/>
    </source>
</evidence>
<comment type="subcellular location">
    <subcellularLocation>
        <location evidence="1 7">Membrane</location>
        <topology evidence="1 7">Multi-pass membrane protein</topology>
    </subcellularLocation>
</comment>
<feature type="transmembrane region" description="Helical" evidence="7">
    <location>
        <begin position="208"/>
        <end position="235"/>
    </location>
</feature>
<feature type="transmembrane region" description="Helical" evidence="7">
    <location>
        <begin position="148"/>
        <end position="166"/>
    </location>
</feature>
<evidence type="ECO:0000313" key="8">
    <source>
        <dbReference type="EMBL" id="ELR15426.1"/>
    </source>
</evidence>
<keyword evidence="3 7" id="KW-0592">Phosphate transport</keyword>
<dbReference type="OrthoDB" id="260807at2759"/>
<feature type="transmembrane region" description="Helical" evidence="7">
    <location>
        <begin position="475"/>
        <end position="501"/>
    </location>
</feature>
<accession>L8GTH7</accession>
<dbReference type="AlphaFoldDB" id="L8GTH7"/>
<dbReference type="OMA" id="TPPPWWI"/>
<evidence type="ECO:0000256" key="3">
    <source>
        <dbReference type="ARBA" id="ARBA00022592"/>
    </source>
</evidence>
<dbReference type="KEGG" id="acan:ACA1_276410"/>
<keyword evidence="2 7" id="KW-0813">Transport</keyword>
<sequence length="505" mass="54710">MLLWVAVVGGVISFILAWALGANDVANAFGTSVGSKVLSLRQAIVIAAIVEFAGAVLMGSHVVDALRKDIIKPSLYADNPEELMVGMLSALIAAAAWLVLATFLNLPVSTTHGMVGAIVGFTLVAKGFDGVEWWQIGKICISWVTSPVLAGLLSFTMYFLVRFFILRRSNSLTLGFRFLPFFYALTLGALTFFIIYKGSPGLGLDGLALWLIALLCGGVALAALLFCFVIVVPYLRDRINRLFDESGERRILQHTSTTTSSSTEGSSVFAFASPYAYFRRIWNKLRPGRAVEVSEDVDSEKKALSVEETILADDSEKEGDDGPDANEEMYAHSEVFDERTEELFSFLQVLTACVGGFAHGSNDVSNAIAPFVVIISIYRSEDVSQDEDTPWWVLVMGGAAIVLGLAMWGYRVMATVGHNMTKLTSSRGFNIEFGAAMTVLIASRLSIPISTTHCVVGSVFAVGLADGIKAVNWRLFINIVLSWVITLPITLGLAAATFALLDLFY</sequence>
<comment type="similarity">
    <text evidence="7">Belongs to the inorganic phosphate transporter (PiT) (TC 2.A.20) family.</text>
</comment>
<evidence type="ECO:0000256" key="1">
    <source>
        <dbReference type="ARBA" id="ARBA00004141"/>
    </source>
</evidence>
<dbReference type="InterPro" id="IPR001204">
    <property type="entry name" value="Phos_transporter"/>
</dbReference>
<evidence type="ECO:0000256" key="2">
    <source>
        <dbReference type="ARBA" id="ARBA00022448"/>
    </source>
</evidence>
<gene>
    <name evidence="8" type="ORF">ACA1_276410</name>
</gene>
<keyword evidence="4 7" id="KW-0812">Transmembrane</keyword>
<dbReference type="PANTHER" id="PTHR11101:SF80">
    <property type="entry name" value="PHOSPHATE TRANSPORTER"/>
    <property type="match status" value="1"/>
</dbReference>
<dbReference type="GO" id="GO:0016020">
    <property type="term" value="C:membrane"/>
    <property type="evidence" value="ECO:0007669"/>
    <property type="project" value="UniProtKB-SubCell"/>
</dbReference>
<dbReference type="Pfam" id="PF01384">
    <property type="entry name" value="PHO4"/>
    <property type="match status" value="1"/>
</dbReference>
<dbReference type="STRING" id="1257118.L8GTH7"/>
<keyword evidence="5 7" id="KW-1133">Transmembrane helix</keyword>
<dbReference type="GO" id="GO:0035435">
    <property type="term" value="P:phosphate ion transmembrane transport"/>
    <property type="evidence" value="ECO:0007669"/>
    <property type="project" value="TreeGrafter"/>
</dbReference>
<keyword evidence="9" id="KW-1185">Reference proteome</keyword>
<feature type="transmembrane region" description="Helical" evidence="7">
    <location>
        <begin position="391"/>
        <end position="413"/>
    </location>
</feature>
<reference evidence="8 9" key="1">
    <citation type="journal article" date="2013" name="Genome Biol.">
        <title>Genome of Acanthamoeba castellanii highlights extensive lateral gene transfer and early evolution of tyrosine kinase signaling.</title>
        <authorList>
            <person name="Clarke M."/>
            <person name="Lohan A.J."/>
            <person name="Liu B."/>
            <person name="Lagkouvardos I."/>
            <person name="Roy S."/>
            <person name="Zafar N."/>
            <person name="Bertelli C."/>
            <person name="Schilde C."/>
            <person name="Kianianmomeni A."/>
            <person name="Burglin T.R."/>
            <person name="Frech C."/>
            <person name="Turcotte B."/>
            <person name="Kopec K.O."/>
            <person name="Synnott J.M."/>
            <person name="Choo C."/>
            <person name="Paponov I."/>
            <person name="Finkler A."/>
            <person name="Soon Heng Tan C."/>
            <person name="Hutchins A.P."/>
            <person name="Weinmeier T."/>
            <person name="Rattei T."/>
            <person name="Chu J.S."/>
            <person name="Gimenez G."/>
            <person name="Irimia M."/>
            <person name="Rigden D.J."/>
            <person name="Fitzpatrick D.A."/>
            <person name="Lorenzo-Morales J."/>
            <person name="Bateman A."/>
            <person name="Chiu C.H."/>
            <person name="Tang P."/>
            <person name="Hegemann P."/>
            <person name="Fromm H."/>
            <person name="Raoult D."/>
            <person name="Greub G."/>
            <person name="Miranda-Saavedra D."/>
            <person name="Chen N."/>
            <person name="Nash P."/>
            <person name="Ginger M.L."/>
            <person name="Horn M."/>
            <person name="Schaap P."/>
            <person name="Caler L."/>
            <person name="Loftus B."/>
        </authorList>
    </citation>
    <scope>NUCLEOTIDE SEQUENCE [LARGE SCALE GENOMIC DNA]</scope>
    <source>
        <strain evidence="8 9">Neff</strain>
    </source>
</reference>